<evidence type="ECO:0000313" key="1">
    <source>
        <dbReference type="EMBL" id="DAA04151.1"/>
    </source>
</evidence>
<accession>Q6IJS1</accession>
<gene>
    <name evidence="1" type="ORF">HDC14375</name>
</gene>
<sequence length="153" mass="16589">MAGSMGRAVNNVVPWNQNLSQEPTAPLHSISGLFGLYCGSMCDDDDDDDGGGEQQFCTCQHGVIIKMFTRPCHFGLLVPCSSTCSYPATSSSSSFAGCWVAKLGISHGNPGQGQCRQARDLLNDWTELVCSAKNQFELVYPLMQEVVDIRKGF</sequence>
<reference evidence="1" key="1">
    <citation type="journal article" date="2003" name="Genome Biol.">
        <title>An integrated gene annotation and transcriptional profiling approach towards the full gene content of the Drosophila genome.</title>
        <authorList>
            <person name="Hild M."/>
            <person name="Beckmann B."/>
            <person name="Haas S.A."/>
            <person name="Koch B."/>
            <person name="Solovyev V."/>
            <person name="Busold C."/>
            <person name="Fellenberg K."/>
            <person name="Boutros M."/>
            <person name="Vingron M."/>
            <person name="Sauer F."/>
            <person name="Hoheisel J.D."/>
            <person name="Paro R."/>
        </authorList>
    </citation>
    <scope>NUCLEOTIDE SEQUENCE</scope>
</reference>
<organism evidence="1">
    <name type="scientific">Drosophila melanogaster</name>
    <name type="common">Fruit fly</name>
    <dbReference type="NCBI Taxonomy" id="7227"/>
    <lineage>
        <taxon>Eukaryota</taxon>
        <taxon>Metazoa</taxon>
        <taxon>Ecdysozoa</taxon>
        <taxon>Arthropoda</taxon>
        <taxon>Hexapoda</taxon>
        <taxon>Insecta</taxon>
        <taxon>Pterygota</taxon>
        <taxon>Neoptera</taxon>
        <taxon>Endopterygota</taxon>
        <taxon>Diptera</taxon>
        <taxon>Brachycera</taxon>
        <taxon>Muscomorpha</taxon>
        <taxon>Ephydroidea</taxon>
        <taxon>Drosophilidae</taxon>
        <taxon>Drosophila</taxon>
        <taxon>Sophophora</taxon>
    </lineage>
</organism>
<dbReference type="AlphaFoldDB" id="Q6IJS1"/>
<protein>
    <submittedName>
        <fullName evidence="1">HDC14375</fullName>
    </submittedName>
</protein>
<proteinExistence type="predicted"/>
<dbReference type="EMBL" id="BK002645">
    <property type="protein sequence ID" value="DAA04151.1"/>
    <property type="molecule type" value="Genomic_DNA"/>
</dbReference>
<name>Q6IJS1_DROME</name>